<dbReference type="InterPro" id="IPR036291">
    <property type="entry name" value="NAD(P)-bd_dom_sf"/>
</dbReference>
<dbReference type="OrthoDB" id="10058185at2759"/>
<gene>
    <name evidence="3" type="ORF">FBEOM_14707</name>
</gene>
<dbReference type="Pfam" id="PF01073">
    <property type="entry name" value="3Beta_HSD"/>
    <property type="match status" value="1"/>
</dbReference>
<dbReference type="GO" id="GO:0016616">
    <property type="term" value="F:oxidoreductase activity, acting on the CH-OH group of donors, NAD or NADP as acceptor"/>
    <property type="evidence" value="ECO:0007669"/>
    <property type="project" value="InterPro"/>
</dbReference>
<keyword evidence="4" id="KW-1185">Reference proteome</keyword>
<evidence type="ECO:0000313" key="4">
    <source>
        <dbReference type="Proteomes" id="UP000730481"/>
    </source>
</evidence>
<dbReference type="AlphaFoldDB" id="A0A9P5A4D5"/>
<dbReference type="InterPro" id="IPR057326">
    <property type="entry name" value="KR_dom"/>
</dbReference>
<comment type="caution">
    <text evidence="3">The sequence shown here is derived from an EMBL/GenBank/DDBJ whole genome shotgun (WGS) entry which is preliminary data.</text>
</comment>
<dbReference type="Gene3D" id="3.40.50.720">
    <property type="entry name" value="NAD(P)-binding Rossmann-like Domain"/>
    <property type="match status" value="1"/>
</dbReference>
<dbReference type="InterPro" id="IPR002225">
    <property type="entry name" value="3Beta_OHSteriod_DH/Estase"/>
</dbReference>
<name>A0A9P5A4D5_9HYPO</name>
<evidence type="ECO:0000256" key="1">
    <source>
        <dbReference type="ARBA" id="ARBA00023002"/>
    </source>
</evidence>
<dbReference type="Proteomes" id="UP000730481">
    <property type="component" value="Unassembled WGS sequence"/>
</dbReference>
<dbReference type="GO" id="GO:0006694">
    <property type="term" value="P:steroid biosynthetic process"/>
    <property type="evidence" value="ECO:0007669"/>
    <property type="project" value="InterPro"/>
</dbReference>
<accession>A0A9P5A4D5</accession>
<sequence length="234" mass="25630">MMNTPRRVLVTGGSGFLGGHIVRQLLEDTETTIAIVSRHPRVPVDVSHEAHVSLHAVDLTIPGQIEEVFEKFKPHSVMHTASPSYLDASVNLVKANVDGTKALLKAASACADTRAFIFTSSDSAVMPTQEPLSEDDAVIYSEANAPNAYAWTKAAAEKLVLASNSQRLYTSAIRIPAVYGEHDTNFVPQLVRSIRRKEHKMQVGDDLKVFEFLYVRKAAEAHILAMNALLNPDI</sequence>
<dbReference type="EMBL" id="PVQB02001699">
    <property type="protein sequence ID" value="KAF4331549.1"/>
    <property type="molecule type" value="Genomic_DNA"/>
</dbReference>
<reference evidence="3" key="1">
    <citation type="journal article" date="2017" name="Mycologia">
        <title>Fusarium algeriense, sp. nov., a novel toxigenic crown rot pathogen of durum wheat from Algeria is nested in the Fusarium burgessii species complex.</title>
        <authorList>
            <person name="Laraba I."/>
            <person name="Keddad A."/>
            <person name="Boureghda H."/>
            <person name="Abdallah N."/>
            <person name="Vaughan M.M."/>
            <person name="Proctor R.H."/>
            <person name="Busman M."/>
            <person name="O'Donnell K."/>
        </authorList>
    </citation>
    <scope>NUCLEOTIDE SEQUENCE</scope>
    <source>
        <strain evidence="3">NRRL 25174</strain>
    </source>
</reference>
<evidence type="ECO:0000313" key="3">
    <source>
        <dbReference type="EMBL" id="KAF4331549.1"/>
    </source>
</evidence>
<evidence type="ECO:0000259" key="2">
    <source>
        <dbReference type="SMART" id="SM00822"/>
    </source>
</evidence>
<dbReference type="PANTHER" id="PTHR43000">
    <property type="entry name" value="DTDP-D-GLUCOSE 4,6-DEHYDRATASE-RELATED"/>
    <property type="match status" value="1"/>
</dbReference>
<protein>
    <submittedName>
        <fullName evidence="3">C-3 sterol dehydrogenase (C-4 decarboxylase)</fullName>
    </submittedName>
</protein>
<dbReference type="SMART" id="SM00822">
    <property type="entry name" value="PKS_KR"/>
    <property type="match status" value="1"/>
</dbReference>
<organism evidence="3 4">
    <name type="scientific">Fusarium beomiforme</name>
    <dbReference type="NCBI Taxonomy" id="44412"/>
    <lineage>
        <taxon>Eukaryota</taxon>
        <taxon>Fungi</taxon>
        <taxon>Dikarya</taxon>
        <taxon>Ascomycota</taxon>
        <taxon>Pezizomycotina</taxon>
        <taxon>Sordariomycetes</taxon>
        <taxon>Hypocreomycetidae</taxon>
        <taxon>Hypocreales</taxon>
        <taxon>Nectriaceae</taxon>
        <taxon>Fusarium</taxon>
        <taxon>Fusarium burgessii species complex</taxon>
    </lineage>
</organism>
<feature type="domain" description="Ketoreductase" evidence="2">
    <location>
        <begin position="6"/>
        <end position="181"/>
    </location>
</feature>
<keyword evidence="1" id="KW-0560">Oxidoreductase</keyword>
<dbReference type="SUPFAM" id="SSF51735">
    <property type="entry name" value="NAD(P)-binding Rossmann-fold domains"/>
    <property type="match status" value="1"/>
</dbReference>
<proteinExistence type="predicted"/>
<reference evidence="3" key="2">
    <citation type="submission" date="2020-02" db="EMBL/GenBank/DDBJ databases">
        <title>Identification and distribution of gene clusters putatively required for synthesis of sphingolipid metabolism inhibitors in phylogenetically diverse species of the filamentous fungus Fusarium.</title>
        <authorList>
            <person name="Kim H.-S."/>
            <person name="Busman M."/>
            <person name="Brown D.W."/>
            <person name="Divon H."/>
            <person name="Uhlig S."/>
            <person name="Proctor R.H."/>
        </authorList>
    </citation>
    <scope>NUCLEOTIDE SEQUENCE</scope>
    <source>
        <strain evidence="3">NRRL 25174</strain>
    </source>
</reference>